<dbReference type="OrthoDB" id="10056816at2759"/>
<evidence type="ECO:0000313" key="3">
    <source>
        <dbReference type="Proteomes" id="UP000749559"/>
    </source>
</evidence>
<proteinExistence type="inferred from homology"/>
<feature type="non-terminal residue" evidence="2">
    <location>
        <position position="1"/>
    </location>
</feature>
<dbReference type="SUPFAM" id="SSF54427">
    <property type="entry name" value="NTF2-like"/>
    <property type="match status" value="1"/>
</dbReference>
<dbReference type="InterPro" id="IPR032710">
    <property type="entry name" value="NTF2-like_dom_sf"/>
</dbReference>
<dbReference type="AlphaFoldDB" id="A0A8J1XLN2"/>
<gene>
    <name evidence="2" type="ORF">OFUS_LOCUS4606</name>
</gene>
<dbReference type="Proteomes" id="UP000749559">
    <property type="component" value="Unassembled WGS sequence"/>
</dbReference>
<dbReference type="PANTHER" id="PTHR31475:SF5">
    <property type="entry name" value="UPF0462 PROTEIN C4ORF33 HOMOLOG"/>
    <property type="match status" value="1"/>
</dbReference>
<sequence>GQQCEKQDINMLKKEILEGVDSKIATLTSLMKRQNRNLKDKIKEITDECTKSQNQIQRELNANLEEYSKLIKSGDFVAASNYWSKDGTMVLANKFQLNGRQQIEDHLKSLVNRGHHLFVTPGRFEGNCRYQVMLGDIDYYIDNKDGTSSLFINGRMMAYFTYNSSRNKWLIVFSMDTFDIPRPIYEGVTLQFEITTLWDSKSIDHPPVTLQLQRRGNFIWLMIDAPFFNDTPSPGGAPGEPFPKLWQYEVVEAFFLGGGGSGEPLYLEVEFSPHGQHLILLMKGVRKALKHSLPVDYTSKINGSTWTGLARIPLNYFPPNVTMFNAYAIHGSGNQRMYEALYPTEEGKYTGPDFHRLDYFQPIDFAKLAPENTNAELSNLWTE</sequence>
<comment type="similarity">
    <text evidence="1">Belongs to the UPF0462 family.</text>
</comment>
<dbReference type="Gene3D" id="3.10.450.50">
    <property type="match status" value="1"/>
</dbReference>
<name>A0A8J1XLN2_OWEFU</name>
<reference evidence="2" key="1">
    <citation type="submission" date="2022-03" db="EMBL/GenBank/DDBJ databases">
        <authorList>
            <person name="Martin C."/>
        </authorList>
    </citation>
    <scope>NUCLEOTIDE SEQUENCE</scope>
</reference>
<dbReference type="PANTHER" id="PTHR31475">
    <property type="entry name" value="UPF0462 PROTEIN"/>
    <property type="match status" value="1"/>
</dbReference>
<evidence type="ECO:0000256" key="1">
    <source>
        <dbReference type="ARBA" id="ARBA00038085"/>
    </source>
</evidence>
<keyword evidence="3" id="KW-1185">Reference proteome</keyword>
<accession>A0A8J1XLN2</accession>
<dbReference type="Gene3D" id="2.60.40.1190">
    <property type="match status" value="1"/>
</dbReference>
<evidence type="ECO:0000313" key="2">
    <source>
        <dbReference type="EMBL" id="CAH1777584.1"/>
    </source>
</evidence>
<comment type="caution">
    <text evidence="2">The sequence shown here is derived from an EMBL/GenBank/DDBJ whole genome shotgun (WGS) entry which is preliminary data.</text>
</comment>
<dbReference type="EMBL" id="CAIIXF020000002">
    <property type="protein sequence ID" value="CAH1777584.1"/>
    <property type="molecule type" value="Genomic_DNA"/>
</dbReference>
<protein>
    <submittedName>
        <fullName evidence="2">Uncharacterized protein</fullName>
    </submittedName>
</protein>
<organism evidence="2 3">
    <name type="scientific">Owenia fusiformis</name>
    <name type="common">Polychaete worm</name>
    <dbReference type="NCBI Taxonomy" id="6347"/>
    <lineage>
        <taxon>Eukaryota</taxon>
        <taxon>Metazoa</taxon>
        <taxon>Spiralia</taxon>
        <taxon>Lophotrochozoa</taxon>
        <taxon>Annelida</taxon>
        <taxon>Polychaeta</taxon>
        <taxon>Sedentaria</taxon>
        <taxon>Canalipalpata</taxon>
        <taxon>Sabellida</taxon>
        <taxon>Oweniida</taxon>
        <taxon>Oweniidae</taxon>
        <taxon>Owenia</taxon>
    </lineage>
</organism>